<dbReference type="AlphaFoldDB" id="A0A2S8F3N1"/>
<feature type="chain" id="PRO_5015534742" evidence="2">
    <location>
        <begin position="17"/>
        <end position="326"/>
    </location>
</feature>
<evidence type="ECO:0000256" key="1">
    <source>
        <dbReference type="SAM" id="MobiDB-lite"/>
    </source>
</evidence>
<feature type="region of interest" description="Disordered" evidence="1">
    <location>
        <begin position="256"/>
        <end position="326"/>
    </location>
</feature>
<protein>
    <submittedName>
        <fullName evidence="3">Uncharacterized protein</fullName>
    </submittedName>
</protein>
<organism evidence="3 4">
    <name type="scientific">Blastopirellula marina</name>
    <dbReference type="NCBI Taxonomy" id="124"/>
    <lineage>
        <taxon>Bacteria</taxon>
        <taxon>Pseudomonadati</taxon>
        <taxon>Planctomycetota</taxon>
        <taxon>Planctomycetia</taxon>
        <taxon>Pirellulales</taxon>
        <taxon>Pirellulaceae</taxon>
        <taxon>Blastopirellula</taxon>
    </lineage>
</organism>
<keyword evidence="2" id="KW-0732">Signal</keyword>
<evidence type="ECO:0000256" key="2">
    <source>
        <dbReference type="SAM" id="SignalP"/>
    </source>
</evidence>
<comment type="caution">
    <text evidence="3">The sequence shown here is derived from an EMBL/GenBank/DDBJ whole genome shotgun (WGS) entry which is preliminary data.</text>
</comment>
<name>A0A2S8F3N1_9BACT</name>
<evidence type="ECO:0000313" key="3">
    <source>
        <dbReference type="EMBL" id="PQO26544.1"/>
    </source>
</evidence>
<dbReference type="RefSeq" id="WP_105360028.1">
    <property type="nucleotide sequence ID" value="NZ_PUIB01000030.1"/>
</dbReference>
<feature type="signal peptide" evidence="2">
    <location>
        <begin position="1"/>
        <end position="16"/>
    </location>
</feature>
<feature type="compositionally biased region" description="Low complexity" evidence="1">
    <location>
        <begin position="264"/>
        <end position="283"/>
    </location>
</feature>
<proteinExistence type="predicted"/>
<evidence type="ECO:0000313" key="4">
    <source>
        <dbReference type="Proteomes" id="UP000239388"/>
    </source>
</evidence>
<reference evidence="3 4" key="1">
    <citation type="submission" date="2018-02" db="EMBL/GenBank/DDBJ databases">
        <title>Comparative genomes isolates from brazilian mangrove.</title>
        <authorList>
            <person name="Araujo J.E."/>
            <person name="Taketani R.G."/>
            <person name="Silva M.C.P."/>
            <person name="Loureco M.V."/>
            <person name="Andreote F.D."/>
        </authorList>
    </citation>
    <scope>NUCLEOTIDE SEQUENCE [LARGE SCALE GENOMIC DNA]</scope>
    <source>
        <strain evidence="3 4">NAP PRIS-MGV</strain>
    </source>
</reference>
<accession>A0A2S8F3N1</accession>
<dbReference type="OrthoDB" id="291981at2"/>
<dbReference type="Proteomes" id="UP000239388">
    <property type="component" value="Unassembled WGS sequence"/>
</dbReference>
<gene>
    <name evidence="3" type="ORF">C5Y98_29580</name>
</gene>
<sequence length="326" mass="35546">MAVFAVLLGFASAALAQESGSYPNETVAFNRGERDAAIREIPFDKLTMQAGDDIRAVVTNPSIFRRLPVQVIDCDPDLYLLLVRYPEIIVNIWRLMGITNVAIERTGQFSFHAKDGAGTVSDVELVYGNRDTHILIANGYYEGPLAPGKVDAKCVLVLKTGYAPAEMNKTFVSNQLDVFVKFEHKGADLLARTLHPLIGKTADANFAETTAFVGKISKSSEDNIAGMQNLTQKLTQIDPALRDKFLQTTIQVHQRAQEAQRQVTTTGEAATSSPAAPPEAGSPRPFVAERNNGIRPLSAESPEEATIVPVEIAGPFPRKRTADLRR</sequence>
<dbReference type="EMBL" id="PUIB01000030">
    <property type="protein sequence ID" value="PQO26544.1"/>
    <property type="molecule type" value="Genomic_DNA"/>
</dbReference>